<reference evidence="1 2" key="1">
    <citation type="submission" date="2024-04" db="EMBL/GenBank/DDBJ databases">
        <title>A novel species isolated from cricket.</title>
        <authorList>
            <person name="Wang H.-C."/>
        </authorList>
    </citation>
    <scope>NUCLEOTIDE SEQUENCE [LARGE SCALE GENOMIC DNA]</scope>
    <source>
        <strain evidence="1 2">WL0021</strain>
    </source>
</reference>
<keyword evidence="2" id="KW-1185">Reference proteome</keyword>
<name>A0ABV0BIA3_9HYPH</name>
<dbReference type="RefSeq" id="WP_346336226.1">
    <property type="nucleotide sequence ID" value="NZ_JBBYXI010000001.1"/>
</dbReference>
<accession>A0ABV0BIA3</accession>
<evidence type="ECO:0000313" key="2">
    <source>
        <dbReference type="Proteomes" id="UP001418637"/>
    </source>
</evidence>
<gene>
    <name evidence="1" type="ORF">WJT86_04200</name>
</gene>
<sequence length="85" mass="9114">MNDNEILMTERAECAAMKDAALSYVVEAFAEARLDGLDTDFVAQAAICAAFHELVGTYGEDAAAEYAAGLVDRIKSGEFSLLPKH</sequence>
<dbReference type="EMBL" id="JBBYXI010000001">
    <property type="protein sequence ID" value="MEN3930263.1"/>
    <property type="molecule type" value="Genomic_DNA"/>
</dbReference>
<comment type="caution">
    <text evidence="1">The sequence shown here is derived from an EMBL/GenBank/DDBJ whole genome shotgun (WGS) entry which is preliminary data.</text>
</comment>
<proteinExistence type="predicted"/>
<organism evidence="1 2">
    <name type="scientific">Hohaiivirga grylli</name>
    <dbReference type="NCBI Taxonomy" id="3133970"/>
    <lineage>
        <taxon>Bacteria</taxon>
        <taxon>Pseudomonadati</taxon>
        <taxon>Pseudomonadota</taxon>
        <taxon>Alphaproteobacteria</taxon>
        <taxon>Hyphomicrobiales</taxon>
        <taxon>Methylobacteriaceae</taxon>
        <taxon>Hohaiivirga</taxon>
    </lineage>
</organism>
<evidence type="ECO:0000313" key="1">
    <source>
        <dbReference type="EMBL" id="MEN3930263.1"/>
    </source>
</evidence>
<dbReference type="Proteomes" id="UP001418637">
    <property type="component" value="Unassembled WGS sequence"/>
</dbReference>
<protein>
    <submittedName>
        <fullName evidence="1">Uncharacterized protein</fullName>
    </submittedName>
</protein>